<comment type="similarity">
    <text evidence="2">Belongs to the MotB family.</text>
</comment>
<keyword evidence="12" id="KW-1185">Reference proteome</keyword>
<keyword evidence="4 9" id="KW-0812">Transmembrane</keyword>
<reference evidence="11 12" key="1">
    <citation type="submission" date="2020-03" db="EMBL/GenBank/DDBJ databases">
        <title>Vagococcus sp. nov., isolated from beetles.</title>
        <authorList>
            <person name="Hyun D.-W."/>
            <person name="Bae J.-W."/>
        </authorList>
    </citation>
    <scope>NUCLEOTIDE SEQUENCE [LARGE SCALE GENOMIC DNA]</scope>
    <source>
        <strain evidence="11 12">HDW17B</strain>
    </source>
</reference>
<name>A0A6G8AWC6_9ENTE</name>
<keyword evidence="5 9" id="KW-1133">Transmembrane helix</keyword>
<dbReference type="Pfam" id="PF00691">
    <property type="entry name" value="OmpA"/>
    <property type="match status" value="1"/>
</dbReference>
<evidence type="ECO:0000256" key="8">
    <source>
        <dbReference type="SAM" id="MobiDB-lite"/>
    </source>
</evidence>
<evidence type="ECO:0000256" key="2">
    <source>
        <dbReference type="ARBA" id="ARBA00008914"/>
    </source>
</evidence>
<evidence type="ECO:0000313" key="12">
    <source>
        <dbReference type="Proteomes" id="UP000501747"/>
    </source>
</evidence>
<feature type="transmembrane region" description="Helical" evidence="9">
    <location>
        <begin position="20"/>
        <end position="38"/>
    </location>
</feature>
<dbReference type="PANTHER" id="PTHR30329:SF21">
    <property type="entry name" value="LIPOPROTEIN YIAD-RELATED"/>
    <property type="match status" value="1"/>
</dbReference>
<dbReference type="CDD" id="cd07185">
    <property type="entry name" value="OmpA_C-like"/>
    <property type="match status" value="1"/>
</dbReference>
<dbReference type="AlphaFoldDB" id="A0A6G8AWC6"/>
<feature type="region of interest" description="Disordered" evidence="8">
    <location>
        <begin position="63"/>
        <end position="122"/>
    </location>
</feature>
<dbReference type="InterPro" id="IPR025713">
    <property type="entry name" value="MotB-like_N_dom"/>
</dbReference>
<dbReference type="InterPro" id="IPR006665">
    <property type="entry name" value="OmpA-like"/>
</dbReference>
<dbReference type="RefSeq" id="WP_166035589.1">
    <property type="nucleotide sequence ID" value="NZ_CP049887.1"/>
</dbReference>
<keyword evidence="3" id="KW-1003">Cell membrane</keyword>
<feature type="domain" description="OmpA-like" evidence="10">
    <location>
        <begin position="134"/>
        <end position="255"/>
    </location>
</feature>
<evidence type="ECO:0000256" key="6">
    <source>
        <dbReference type="ARBA" id="ARBA00023136"/>
    </source>
</evidence>
<sequence>MKKRPKKHEEHVDEGWLLPYSDMLTLLLALFIVMFAMAKTDDGRLDELSNEFSVILSGKSNGSDNGILPGQRKKTPAEDKNGKTEKKSESKKIIDTPKKAETDEEKKMQAAGDSIKDELSKSGHAEDIDVDLEQDGLRIAIKSGLLFTPGSADITGDVEDVVQKVAESLKGLDNDLIIAGYTDNVPSNTPEFPSNWELSSARAMTVMKLLVKHNGITEDRVSVQAYGEFKPKVPNNNDENRAKNRRVEIFIIKKDK</sequence>
<evidence type="ECO:0000259" key="10">
    <source>
        <dbReference type="PROSITE" id="PS51123"/>
    </source>
</evidence>
<dbReference type="PANTHER" id="PTHR30329">
    <property type="entry name" value="STATOR ELEMENT OF FLAGELLAR MOTOR COMPLEX"/>
    <property type="match status" value="1"/>
</dbReference>
<gene>
    <name evidence="11" type="ORF">G7082_13060</name>
</gene>
<dbReference type="Pfam" id="PF13677">
    <property type="entry name" value="MotB_plug"/>
    <property type="match status" value="1"/>
</dbReference>
<evidence type="ECO:0000256" key="1">
    <source>
        <dbReference type="ARBA" id="ARBA00004162"/>
    </source>
</evidence>
<dbReference type="EMBL" id="CP049887">
    <property type="protein sequence ID" value="QIL49358.1"/>
    <property type="molecule type" value="Genomic_DNA"/>
</dbReference>
<organism evidence="11 12">
    <name type="scientific">Vagococcus hydrophili</name>
    <dbReference type="NCBI Taxonomy" id="2714947"/>
    <lineage>
        <taxon>Bacteria</taxon>
        <taxon>Bacillati</taxon>
        <taxon>Bacillota</taxon>
        <taxon>Bacilli</taxon>
        <taxon>Lactobacillales</taxon>
        <taxon>Enterococcaceae</taxon>
        <taxon>Vagococcus</taxon>
    </lineage>
</organism>
<dbReference type="PROSITE" id="PS51123">
    <property type="entry name" value="OMPA_2"/>
    <property type="match status" value="1"/>
</dbReference>
<comment type="subcellular location">
    <subcellularLocation>
        <location evidence="1">Cell membrane</location>
        <topology evidence="1">Single-pass membrane protein</topology>
    </subcellularLocation>
</comment>
<evidence type="ECO:0000256" key="7">
    <source>
        <dbReference type="PROSITE-ProRule" id="PRU00473"/>
    </source>
</evidence>
<keyword evidence="6 7" id="KW-0472">Membrane</keyword>
<evidence type="ECO:0000313" key="11">
    <source>
        <dbReference type="EMBL" id="QIL49358.1"/>
    </source>
</evidence>
<dbReference type="InterPro" id="IPR050330">
    <property type="entry name" value="Bact_OuterMem_StrucFunc"/>
</dbReference>
<keyword evidence="11" id="KW-0969">Cilium</keyword>
<keyword evidence="11" id="KW-0966">Cell projection</keyword>
<proteinExistence type="inferred from homology"/>
<evidence type="ECO:0000256" key="3">
    <source>
        <dbReference type="ARBA" id="ARBA00022475"/>
    </source>
</evidence>
<evidence type="ECO:0000256" key="4">
    <source>
        <dbReference type="ARBA" id="ARBA00022692"/>
    </source>
</evidence>
<dbReference type="SUPFAM" id="SSF103088">
    <property type="entry name" value="OmpA-like"/>
    <property type="match status" value="1"/>
</dbReference>
<feature type="compositionally biased region" description="Basic and acidic residues" evidence="8">
    <location>
        <begin position="75"/>
        <end position="122"/>
    </location>
</feature>
<dbReference type="KEGG" id="vhy:G7082_13060"/>
<dbReference type="InterPro" id="IPR036737">
    <property type="entry name" value="OmpA-like_sf"/>
</dbReference>
<evidence type="ECO:0000256" key="9">
    <source>
        <dbReference type="SAM" id="Phobius"/>
    </source>
</evidence>
<dbReference type="Proteomes" id="UP000501747">
    <property type="component" value="Chromosome"/>
</dbReference>
<evidence type="ECO:0000256" key="5">
    <source>
        <dbReference type="ARBA" id="ARBA00022989"/>
    </source>
</evidence>
<accession>A0A6G8AWC6</accession>
<keyword evidence="11" id="KW-0282">Flagellum</keyword>
<protein>
    <submittedName>
        <fullName evidence="11">Flagellar motor protein MotB</fullName>
    </submittedName>
</protein>
<dbReference type="Gene3D" id="3.30.1330.60">
    <property type="entry name" value="OmpA-like domain"/>
    <property type="match status" value="1"/>
</dbReference>
<dbReference type="GO" id="GO:0005886">
    <property type="term" value="C:plasma membrane"/>
    <property type="evidence" value="ECO:0007669"/>
    <property type="project" value="UniProtKB-SubCell"/>
</dbReference>